<dbReference type="EMBL" id="CAJPDR010000182">
    <property type="protein sequence ID" value="CAF9924137.1"/>
    <property type="molecule type" value="Genomic_DNA"/>
</dbReference>
<feature type="region of interest" description="Disordered" evidence="1">
    <location>
        <begin position="60"/>
        <end position="243"/>
    </location>
</feature>
<feature type="compositionally biased region" description="Low complexity" evidence="1">
    <location>
        <begin position="206"/>
        <end position="220"/>
    </location>
</feature>
<feature type="compositionally biased region" description="Basic and acidic residues" evidence="1">
    <location>
        <begin position="67"/>
        <end position="76"/>
    </location>
</feature>
<evidence type="ECO:0008006" key="4">
    <source>
        <dbReference type="Google" id="ProtNLM"/>
    </source>
</evidence>
<proteinExistence type="predicted"/>
<protein>
    <recommendedName>
        <fullName evidence="4">Myb-like domain-containing protein</fullName>
    </recommendedName>
</protein>
<comment type="caution">
    <text evidence="2">The sequence shown here is derived from an EMBL/GenBank/DDBJ whole genome shotgun (WGS) entry which is preliminary data.</text>
</comment>
<feature type="compositionally biased region" description="Acidic residues" evidence="1">
    <location>
        <begin position="365"/>
        <end position="384"/>
    </location>
</feature>
<feature type="compositionally biased region" description="Low complexity" evidence="1">
    <location>
        <begin position="111"/>
        <end position="124"/>
    </location>
</feature>
<evidence type="ECO:0000313" key="2">
    <source>
        <dbReference type="EMBL" id="CAF9924137.1"/>
    </source>
</evidence>
<dbReference type="AlphaFoldDB" id="A0A8H3FJW8"/>
<feature type="region of interest" description="Disordered" evidence="1">
    <location>
        <begin position="360"/>
        <end position="384"/>
    </location>
</feature>
<dbReference type="Proteomes" id="UP000664203">
    <property type="component" value="Unassembled WGS sequence"/>
</dbReference>
<evidence type="ECO:0000256" key="1">
    <source>
        <dbReference type="SAM" id="MobiDB-lite"/>
    </source>
</evidence>
<sequence>MSSPLSEVDRELLGEIPYNKGAEVTMAETNGGPAHGAHEDSHVSEFTPLNAAAATLVKISSNGDEIEAGKATKDTNMENTKSAPKTPKKRGAAASANDDSAQPTKKRSPAKKATAAVKVETNTNGEAPEPITPSPKKRASPKKKSTVDANAKTEIGETNGETEGLEPVTPKTGKRAPAKGKANKNDIDANTNDESAETTDKSVSPTKGNGETEGTTVNNTPRKRQAPKKELAAPRGIPSSWDNADHADRMMVSMKEKGEGWAEIRAAWKEATGQETASSTLPNRYNRIKVNMMRMNEGDDQHLLLAKKEIEDAYNSGFWANIAANMEHRGAGKYPSAFLQKTFKELEAAGKTVINPVNGAAVGGVEEDGEDIKEEDTGEGGDDA</sequence>
<feature type="compositionally biased region" description="Basic residues" evidence="1">
    <location>
        <begin position="172"/>
        <end position="182"/>
    </location>
</feature>
<reference evidence="2" key="1">
    <citation type="submission" date="2021-03" db="EMBL/GenBank/DDBJ databases">
        <authorList>
            <person name="Tagirdzhanova G."/>
        </authorList>
    </citation>
    <scope>NUCLEOTIDE SEQUENCE</scope>
</reference>
<gene>
    <name evidence="2" type="ORF">ALECFALPRED_002689</name>
</gene>
<keyword evidence="3" id="KW-1185">Reference proteome</keyword>
<organism evidence="2 3">
    <name type="scientific">Alectoria fallacina</name>
    <dbReference type="NCBI Taxonomy" id="1903189"/>
    <lineage>
        <taxon>Eukaryota</taxon>
        <taxon>Fungi</taxon>
        <taxon>Dikarya</taxon>
        <taxon>Ascomycota</taxon>
        <taxon>Pezizomycotina</taxon>
        <taxon>Lecanoromycetes</taxon>
        <taxon>OSLEUM clade</taxon>
        <taxon>Lecanoromycetidae</taxon>
        <taxon>Lecanorales</taxon>
        <taxon>Lecanorineae</taxon>
        <taxon>Parmeliaceae</taxon>
        <taxon>Alectoria</taxon>
    </lineage>
</organism>
<accession>A0A8H3FJW8</accession>
<name>A0A8H3FJW8_9LECA</name>
<evidence type="ECO:0000313" key="3">
    <source>
        <dbReference type="Proteomes" id="UP000664203"/>
    </source>
</evidence>
<dbReference type="OrthoDB" id="5375264at2759"/>
<feature type="compositionally biased region" description="Low complexity" evidence="1">
    <location>
        <begin position="156"/>
        <end position="166"/>
    </location>
</feature>
<feature type="compositionally biased region" description="Basic residues" evidence="1">
    <location>
        <begin position="135"/>
        <end position="144"/>
    </location>
</feature>